<reference evidence="10" key="1">
    <citation type="journal article" date="2019" name="Int. J. Syst. Evol. Microbiol.">
        <title>The Global Catalogue of Microorganisms (GCM) 10K type strain sequencing project: providing services to taxonomists for standard genome sequencing and annotation.</title>
        <authorList>
            <consortium name="The Broad Institute Genomics Platform"/>
            <consortium name="The Broad Institute Genome Sequencing Center for Infectious Disease"/>
            <person name="Wu L."/>
            <person name="Ma J."/>
        </authorList>
    </citation>
    <scope>NUCLEOTIDE SEQUENCE [LARGE SCALE GENOMIC DNA]</scope>
    <source>
        <strain evidence="10">CCM 8749</strain>
    </source>
</reference>
<keyword evidence="2 6" id="KW-0805">Transcription regulation</keyword>
<keyword evidence="3 6" id="KW-0731">Sigma factor</keyword>
<organism evidence="9 10">
    <name type="scientific">Marinicrinis lubricantis</name>
    <dbReference type="NCBI Taxonomy" id="2086470"/>
    <lineage>
        <taxon>Bacteria</taxon>
        <taxon>Bacillati</taxon>
        <taxon>Bacillota</taxon>
        <taxon>Bacilli</taxon>
        <taxon>Bacillales</taxon>
        <taxon>Paenibacillaceae</taxon>
    </lineage>
</organism>
<dbReference type="EMBL" id="JBHSQV010000164">
    <property type="protein sequence ID" value="MFC5987499.1"/>
    <property type="molecule type" value="Genomic_DNA"/>
</dbReference>
<comment type="similarity">
    <text evidence="1 6">Belongs to the sigma-70 factor family. ECF subfamily.</text>
</comment>
<evidence type="ECO:0000259" key="8">
    <source>
        <dbReference type="Pfam" id="PF08281"/>
    </source>
</evidence>
<dbReference type="Gene3D" id="1.10.10.10">
    <property type="entry name" value="Winged helix-like DNA-binding domain superfamily/Winged helix DNA-binding domain"/>
    <property type="match status" value="1"/>
</dbReference>
<evidence type="ECO:0000256" key="5">
    <source>
        <dbReference type="ARBA" id="ARBA00023163"/>
    </source>
</evidence>
<dbReference type="InterPro" id="IPR039425">
    <property type="entry name" value="RNA_pol_sigma-70-like"/>
</dbReference>
<evidence type="ECO:0000313" key="10">
    <source>
        <dbReference type="Proteomes" id="UP001596250"/>
    </source>
</evidence>
<evidence type="ECO:0000256" key="4">
    <source>
        <dbReference type="ARBA" id="ARBA00023125"/>
    </source>
</evidence>
<name>A0ABW1IQX7_9BACL</name>
<dbReference type="InterPro" id="IPR013325">
    <property type="entry name" value="RNA_pol_sigma_r2"/>
</dbReference>
<comment type="caution">
    <text evidence="9">The sequence shown here is derived from an EMBL/GenBank/DDBJ whole genome shotgun (WGS) entry which is preliminary data.</text>
</comment>
<dbReference type="PANTHER" id="PTHR43133:SF8">
    <property type="entry name" value="RNA POLYMERASE SIGMA FACTOR HI_1459-RELATED"/>
    <property type="match status" value="1"/>
</dbReference>
<dbReference type="PANTHER" id="PTHR43133">
    <property type="entry name" value="RNA POLYMERASE ECF-TYPE SIGMA FACTO"/>
    <property type="match status" value="1"/>
</dbReference>
<dbReference type="Pfam" id="PF08281">
    <property type="entry name" value="Sigma70_r4_2"/>
    <property type="match status" value="1"/>
</dbReference>
<dbReference type="RefSeq" id="WP_379894893.1">
    <property type="nucleotide sequence ID" value="NZ_CBCSCT010000039.1"/>
</dbReference>
<keyword evidence="4 6" id="KW-0238">DNA-binding</keyword>
<keyword evidence="10" id="KW-1185">Reference proteome</keyword>
<proteinExistence type="inferred from homology"/>
<dbReference type="CDD" id="cd06171">
    <property type="entry name" value="Sigma70_r4"/>
    <property type="match status" value="1"/>
</dbReference>
<dbReference type="InterPro" id="IPR036388">
    <property type="entry name" value="WH-like_DNA-bd_sf"/>
</dbReference>
<gene>
    <name evidence="9" type="ORF">ACFPXP_13920</name>
</gene>
<evidence type="ECO:0000256" key="6">
    <source>
        <dbReference type="RuleBase" id="RU000716"/>
    </source>
</evidence>
<dbReference type="Pfam" id="PF04542">
    <property type="entry name" value="Sigma70_r2"/>
    <property type="match status" value="1"/>
</dbReference>
<evidence type="ECO:0000256" key="1">
    <source>
        <dbReference type="ARBA" id="ARBA00010641"/>
    </source>
</evidence>
<dbReference type="InterPro" id="IPR000838">
    <property type="entry name" value="RNA_pol_sigma70_ECF_CS"/>
</dbReference>
<keyword evidence="5 6" id="KW-0804">Transcription</keyword>
<dbReference type="InterPro" id="IPR014284">
    <property type="entry name" value="RNA_pol_sigma-70_dom"/>
</dbReference>
<dbReference type="InterPro" id="IPR013324">
    <property type="entry name" value="RNA_pol_sigma_r3/r4-like"/>
</dbReference>
<dbReference type="SUPFAM" id="SSF88946">
    <property type="entry name" value="Sigma2 domain of RNA polymerase sigma factors"/>
    <property type="match status" value="1"/>
</dbReference>
<evidence type="ECO:0000256" key="2">
    <source>
        <dbReference type="ARBA" id="ARBA00023015"/>
    </source>
</evidence>
<accession>A0ABW1IQX7</accession>
<sequence length="191" mass="23037">MQSHFHLLLNCHFDALNYEAQKEIYYEFYQFAYGPIYYMIHDRASTEDIIQEAFLKVIHNIPKEMDNENQFKAWIRVVVKNTTYNFLRKHKKIRNEVDAESVFIYDNAEIATSSDSLQKTVETKMMTEAITAYLEELKPEYRTLIELRWRQELSYKEIAETLDTTEQTVKSKLYRAREAMKKRFSKDWRDS</sequence>
<feature type="domain" description="RNA polymerase sigma factor 70 region 4 type 2" evidence="8">
    <location>
        <begin position="128"/>
        <end position="180"/>
    </location>
</feature>
<dbReference type="NCBIfam" id="TIGR02937">
    <property type="entry name" value="sigma70-ECF"/>
    <property type="match status" value="1"/>
</dbReference>
<dbReference type="SUPFAM" id="SSF88659">
    <property type="entry name" value="Sigma3 and sigma4 domains of RNA polymerase sigma factors"/>
    <property type="match status" value="1"/>
</dbReference>
<evidence type="ECO:0000313" key="9">
    <source>
        <dbReference type="EMBL" id="MFC5987499.1"/>
    </source>
</evidence>
<feature type="domain" description="RNA polymerase sigma-70 region 2" evidence="7">
    <location>
        <begin position="28"/>
        <end position="92"/>
    </location>
</feature>
<evidence type="ECO:0000259" key="7">
    <source>
        <dbReference type="Pfam" id="PF04542"/>
    </source>
</evidence>
<dbReference type="InterPro" id="IPR007627">
    <property type="entry name" value="RNA_pol_sigma70_r2"/>
</dbReference>
<evidence type="ECO:0000256" key="3">
    <source>
        <dbReference type="ARBA" id="ARBA00023082"/>
    </source>
</evidence>
<dbReference type="Proteomes" id="UP001596250">
    <property type="component" value="Unassembled WGS sequence"/>
</dbReference>
<dbReference type="InterPro" id="IPR013249">
    <property type="entry name" value="RNA_pol_sigma70_r4_t2"/>
</dbReference>
<dbReference type="PROSITE" id="PS01063">
    <property type="entry name" value="SIGMA70_ECF"/>
    <property type="match status" value="1"/>
</dbReference>
<dbReference type="Gene3D" id="1.10.1740.10">
    <property type="match status" value="1"/>
</dbReference>
<protein>
    <recommendedName>
        <fullName evidence="6">RNA polymerase sigma factor</fullName>
    </recommendedName>
</protein>